<proteinExistence type="predicted"/>
<dbReference type="Pfam" id="PF00462">
    <property type="entry name" value="Glutaredoxin"/>
    <property type="match status" value="1"/>
</dbReference>
<name>A0A1S6IRA5_9LACT</name>
<dbReference type="Proteomes" id="UP000188993">
    <property type="component" value="Chromosome"/>
</dbReference>
<sequence length="76" mass="8613">MEVTLYTKNNCGMCNNTKRYLKMVGANFTEKNVEVDEKFMDEALMTGFTAMPIVQVGEEVFSGHRPDKLEEIFGAL</sequence>
<dbReference type="PROSITE" id="PS51354">
    <property type="entry name" value="GLUTAREDOXIN_2"/>
    <property type="match status" value="1"/>
</dbReference>
<accession>A0A1S6IRA5</accession>
<dbReference type="RefSeq" id="WP_062471179.1">
    <property type="nucleotide sequence ID" value="NZ_BBYN01000027.1"/>
</dbReference>
<dbReference type="CDD" id="cd02976">
    <property type="entry name" value="NrdH"/>
    <property type="match status" value="1"/>
</dbReference>
<dbReference type="OrthoDB" id="9795531at2"/>
<gene>
    <name evidence="2" type="primary">nrdH</name>
    <name evidence="2" type="ORF">BW727_101711</name>
</gene>
<dbReference type="InterPro" id="IPR036249">
    <property type="entry name" value="Thioredoxin-like_sf"/>
</dbReference>
<dbReference type="InterPro" id="IPR002109">
    <property type="entry name" value="Glutaredoxin"/>
</dbReference>
<protein>
    <submittedName>
        <fullName evidence="2">Glutaredoxin-like protein NrdH</fullName>
    </submittedName>
</protein>
<keyword evidence="3" id="KW-1185">Reference proteome</keyword>
<dbReference type="SUPFAM" id="SSF52833">
    <property type="entry name" value="Thioredoxin-like"/>
    <property type="match status" value="1"/>
</dbReference>
<reference evidence="2 3" key="1">
    <citation type="journal article" date="2014" name="Int. J. Syst. Evol. Microbiol.">
        <title>Jeotgalibaca dankookensis gen. nov., sp. nov., a member of the family Carnobacteriaceae, isolated from seujeot (Korean traditional food).</title>
        <authorList>
            <person name="Lee D.G."/>
            <person name="Trujillo M.E."/>
            <person name="Kang H."/>
            <person name="Ahn T.Y."/>
        </authorList>
    </citation>
    <scope>NUCLEOTIDE SEQUENCE [LARGE SCALE GENOMIC DNA]</scope>
    <source>
        <strain evidence="2 3">EX-07</strain>
    </source>
</reference>
<dbReference type="EMBL" id="CP019728">
    <property type="protein sequence ID" value="AQS54076.1"/>
    <property type="molecule type" value="Genomic_DNA"/>
</dbReference>
<evidence type="ECO:0000259" key="1">
    <source>
        <dbReference type="Pfam" id="PF00462"/>
    </source>
</evidence>
<dbReference type="STRING" id="708126.BW727_101711"/>
<dbReference type="AlphaFoldDB" id="A0A1S6IRA5"/>
<dbReference type="Gene3D" id="3.40.30.10">
    <property type="entry name" value="Glutaredoxin"/>
    <property type="match status" value="1"/>
</dbReference>
<evidence type="ECO:0000313" key="3">
    <source>
        <dbReference type="Proteomes" id="UP000188993"/>
    </source>
</evidence>
<organism evidence="2 3">
    <name type="scientific">Jeotgalibaca dankookensis</name>
    <dbReference type="NCBI Taxonomy" id="708126"/>
    <lineage>
        <taxon>Bacteria</taxon>
        <taxon>Bacillati</taxon>
        <taxon>Bacillota</taxon>
        <taxon>Bacilli</taxon>
        <taxon>Lactobacillales</taxon>
        <taxon>Carnobacteriaceae</taxon>
        <taxon>Jeotgalibaca</taxon>
    </lineage>
</organism>
<feature type="domain" description="Glutaredoxin" evidence="1">
    <location>
        <begin position="3"/>
        <end position="60"/>
    </location>
</feature>
<evidence type="ECO:0000313" key="2">
    <source>
        <dbReference type="EMBL" id="AQS54076.1"/>
    </source>
</evidence>
<dbReference type="KEGG" id="jda:BW727_101711"/>